<evidence type="ECO:0000313" key="4">
    <source>
        <dbReference type="Proteomes" id="UP000029737"/>
    </source>
</evidence>
<dbReference type="Pfam" id="PF13649">
    <property type="entry name" value="Methyltransf_25"/>
    <property type="match status" value="1"/>
</dbReference>
<dbReference type="Gene3D" id="3.40.50.150">
    <property type="entry name" value="Vaccinia Virus protein VP39"/>
    <property type="match status" value="1"/>
</dbReference>
<dbReference type="InterPro" id="IPR029063">
    <property type="entry name" value="SAM-dependent_MTases_sf"/>
</dbReference>
<keyword evidence="1" id="KW-0808">Transferase</keyword>
<sequence>MMEHAAHYDALAGTFTDHWAYSRAFVAWMTTALLDRLQPHADAALADVGSGPGLYAAALAERAQLAHPIDCVEPSPAMRAELPTTVTPVAATAEHIATGPEATYDGLWVKEALHHVPHDERPAVLAGLFRRLRPGGRMLLVTWPRRVEHPLFPAAHEHLARVADRLPPGNLADELDQLGGQVTLTYDSFLVTMPTERWIDMVRARYLSLLARFTDDELAEGIAHIRRDHPETTVAFRDRYAFITARR</sequence>
<protein>
    <recommendedName>
        <fullName evidence="2">Methyltransferase domain-containing protein</fullName>
    </recommendedName>
</protein>
<accession>A0ABR4WYP0</accession>
<dbReference type="Proteomes" id="UP000029737">
    <property type="component" value="Unassembled WGS sequence"/>
</dbReference>
<name>A0ABR4WYP0_9ACTN</name>
<gene>
    <name evidence="3" type="ORF">IL38_23875</name>
</gene>
<dbReference type="SUPFAM" id="SSF53335">
    <property type="entry name" value="S-adenosyl-L-methionine-dependent methyltransferases"/>
    <property type="match status" value="1"/>
</dbReference>
<evidence type="ECO:0000313" key="3">
    <source>
        <dbReference type="EMBL" id="KGI79348.1"/>
    </source>
</evidence>
<dbReference type="PANTHER" id="PTHR43861">
    <property type="entry name" value="TRANS-ACONITATE 2-METHYLTRANSFERASE-RELATED"/>
    <property type="match status" value="1"/>
</dbReference>
<dbReference type="EMBL" id="JPMV01000046">
    <property type="protein sequence ID" value="KGI79348.1"/>
    <property type="molecule type" value="Genomic_DNA"/>
</dbReference>
<evidence type="ECO:0000256" key="1">
    <source>
        <dbReference type="ARBA" id="ARBA00022679"/>
    </source>
</evidence>
<comment type="caution">
    <text evidence="3">The sequence shown here is derived from an EMBL/GenBank/DDBJ whole genome shotgun (WGS) entry which is preliminary data.</text>
</comment>
<dbReference type="CDD" id="cd02440">
    <property type="entry name" value="AdoMet_MTases"/>
    <property type="match status" value="1"/>
</dbReference>
<keyword evidence="4" id="KW-1185">Reference proteome</keyword>
<dbReference type="PANTHER" id="PTHR43861:SF3">
    <property type="entry name" value="PUTATIVE (AFU_ORTHOLOGUE AFUA_2G14390)-RELATED"/>
    <property type="match status" value="1"/>
</dbReference>
<dbReference type="InterPro" id="IPR041698">
    <property type="entry name" value="Methyltransf_25"/>
</dbReference>
<reference evidence="3 4" key="1">
    <citation type="journal article" date="2014" name="PLoS ONE">
        <title>Identification and Characterization of a New Erythromycin Biosynthetic Gene Cluster in Actinopolyspora erythraea YIM90600, a Novel Erythronolide-Producing Halophilic Actinomycete Isolated from Salt Field.</title>
        <authorList>
            <person name="Chen D."/>
            <person name="Feng J."/>
            <person name="Huang L."/>
            <person name="Zhang Q."/>
            <person name="Wu J."/>
            <person name="Zhu X."/>
            <person name="Duan Y."/>
            <person name="Xu Z."/>
        </authorList>
    </citation>
    <scope>NUCLEOTIDE SEQUENCE [LARGE SCALE GENOMIC DNA]</scope>
    <source>
        <strain evidence="3 4">YIM90600</strain>
    </source>
</reference>
<organism evidence="3 4">
    <name type="scientific">Actinopolyspora erythraea</name>
    <dbReference type="NCBI Taxonomy" id="414996"/>
    <lineage>
        <taxon>Bacteria</taxon>
        <taxon>Bacillati</taxon>
        <taxon>Actinomycetota</taxon>
        <taxon>Actinomycetes</taxon>
        <taxon>Actinopolysporales</taxon>
        <taxon>Actinopolysporaceae</taxon>
        <taxon>Actinopolyspora</taxon>
    </lineage>
</organism>
<proteinExistence type="predicted"/>
<evidence type="ECO:0000259" key="2">
    <source>
        <dbReference type="Pfam" id="PF13649"/>
    </source>
</evidence>
<feature type="domain" description="Methyltransferase" evidence="2">
    <location>
        <begin position="47"/>
        <end position="136"/>
    </location>
</feature>